<proteinExistence type="predicted"/>
<feature type="transmembrane region" description="Helical" evidence="2">
    <location>
        <begin position="34"/>
        <end position="59"/>
    </location>
</feature>
<dbReference type="EMBL" id="JAEHOD010000022">
    <property type="protein sequence ID" value="KAG2447334.1"/>
    <property type="molecule type" value="Genomic_DNA"/>
</dbReference>
<evidence type="ECO:0000256" key="2">
    <source>
        <dbReference type="SAM" id="Phobius"/>
    </source>
</evidence>
<name>A0A835WHH6_9CHLO</name>
<evidence type="ECO:0000256" key="1">
    <source>
        <dbReference type="SAM" id="MobiDB-lite"/>
    </source>
</evidence>
<feature type="transmembrane region" description="Helical" evidence="2">
    <location>
        <begin position="6"/>
        <end position="22"/>
    </location>
</feature>
<keyword evidence="2" id="KW-0812">Transmembrane</keyword>
<dbReference type="AlphaFoldDB" id="A0A835WHH6"/>
<keyword evidence="4" id="KW-1185">Reference proteome</keyword>
<accession>A0A835WHH6</accession>
<sequence>MAEAIYIDLAAAAAVGVAAYMLRRGMVGRQRLWFGLMLAGAAVALSGIPLDAHLCLWLGPHANHVVFLFAGCDLIMYGLSQYVQEDLAVRYDRPYYERRRRAAAEAAEGAGRVGSRGRRRPGAAQGALLWQHEELTQ</sequence>
<protein>
    <submittedName>
        <fullName evidence="3">Uncharacterized protein</fullName>
    </submittedName>
</protein>
<evidence type="ECO:0000313" key="3">
    <source>
        <dbReference type="EMBL" id="KAG2447334.1"/>
    </source>
</evidence>
<comment type="caution">
    <text evidence="3">The sequence shown here is derived from an EMBL/GenBank/DDBJ whole genome shotgun (WGS) entry which is preliminary data.</text>
</comment>
<keyword evidence="2" id="KW-1133">Transmembrane helix</keyword>
<gene>
    <name evidence="3" type="ORF">HYH02_007663</name>
</gene>
<evidence type="ECO:0000313" key="4">
    <source>
        <dbReference type="Proteomes" id="UP000613740"/>
    </source>
</evidence>
<feature type="transmembrane region" description="Helical" evidence="2">
    <location>
        <begin position="65"/>
        <end position="83"/>
    </location>
</feature>
<organism evidence="3 4">
    <name type="scientific">Chlamydomonas schloesseri</name>
    <dbReference type="NCBI Taxonomy" id="2026947"/>
    <lineage>
        <taxon>Eukaryota</taxon>
        <taxon>Viridiplantae</taxon>
        <taxon>Chlorophyta</taxon>
        <taxon>core chlorophytes</taxon>
        <taxon>Chlorophyceae</taxon>
        <taxon>CS clade</taxon>
        <taxon>Chlamydomonadales</taxon>
        <taxon>Chlamydomonadaceae</taxon>
        <taxon>Chlamydomonas</taxon>
    </lineage>
</organism>
<reference evidence="3" key="1">
    <citation type="journal article" date="2020" name="bioRxiv">
        <title>Comparative genomics of Chlamydomonas.</title>
        <authorList>
            <person name="Craig R.J."/>
            <person name="Hasan A.R."/>
            <person name="Ness R.W."/>
            <person name="Keightley P.D."/>
        </authorList>
    </citation>
    <scope>NUCLEOTIDE SEQUENCE</scope>
    <source>
        <strain evidence="3">CCAP 11/173</strain>
    </source>
</reference>
<feature type="region of interest" description="Disordered" evidence="1">
    <location>
        <begin position="105"/>
        <end position="137"/>
    </location>
</feature>
<keyword evidence="2" id="KW-0472">Membrane</keyword>
<dbReference type="OrthoDB" id="541638at2759"/>
<dbReference type="Proteomes" id="UP000613740">
    <property type="component" value="Unassembled WGS sequence"/>
</dbReference>